<keyword evidence="19" id="KW-1185">Reference proteome</keyword>
<evidence type="ECO:0000256" key="10">
    <source>
        <dbReference type="ARBA" id="ARBA00023285"/>
    </source>
</evidence>
<evidence type="ECO:0000259" key="16">
    <source>
        <dbReference type="Pfam" id="PF08471"/>
    </source>
</evidence>
<keyword evidence="10 13" id="KW-0170">Cobalt</keyword>
<feature type="region of interest" description="Disordered" evidence="14">
    <location>
        <begin position="1095"/>
        <end position="1126"/>
    </location>
</feature>
<keyword evidence="5 13" id="KW-0846">Cobalamin</keyword>
<evidence type="ECO:0000256" key="8">
    <source>
        <dbReference type="ARBA" id="ARBA00023002"/>
    </source>
</evidence>
<feature type="domain" description="Ribonucleotide reductase large subunit C-terminal" evidence="15">
    <location>
        <begin position="232"/>
        <end position="688"/>
    </location>
</feature>
<evidence type="ECO:0000256" key="6">
    <source>
        <dbReference type="ARBA" id="ARBA00022634"/>
    </source>
</evidence>
<dbReference type="PRINTS" id="PR01183">
    <property type="entry name" value="RIBORDTASEM1"/>
</dbReference>
<evidence type="ECO:0000259" key="17">
    <source>
        <dbReference type="Pfam" id="PF12637"/>
    </source>
</evidence>
<dbReference type="EC" id="1.17.4.1" evidence="3 13"/>
<feature type="domain" description="Ribonucleotide reductase large subunit C-terminal" evidence="15">
    <location>
        <begin position="761"/>
        <end position="864"/>
    </location>
</feature>
<reference evidence="18 19" key="1">
    <citation type="submission" date="2015-08" db="EMBL/GenBank/DDBJ databases">
        <authorList>
            <person name="Babu N.S."/>
            <person name="Beckwith C.J."/>
            <person name="Beseler K.G."/>
            <person name="Brison A."/>
            <person name="Carone J.V."/>
            <person name="Caskin T.P."/>
            <person name="Diamond M."/>
            <person name="Durham M.E."/>
            <person name="Foxe J.M."/>
            <person name="Go M."/>
            <person name="Henderson B.A."/>
            <person name="Jones I.B."/>
            <person name="McGettigan J.A."/>
            <person name="Micheletti S.J."/>
            <person name="Nasrallah M.E."/>
            <person name="Ortiz D."/>
            <person name="Piller C.R."/>
            <person name="Privatt S.R."/>
            <person name="Schneider S.L."/>
            <person name="Sharp S."/>
            <person name="Smith T.C."/>
            <person name="Stanton J.D."/>
            <person name="Ullery H.E."/>
            <person name="Wilson R.J."/>
            <person name="Serrano M.G."/>
            <person name="Buck G."/>
            <person name="Lee V."/>
            <person name="Wang Y."/>
            <person name="Carvalho R."/>
            <person name="Voegtly L."/>
            <person name="Shi R."/>
            <person name="Duckworth R."/>
            <person name="Johnson A."/>
            <person name="Loviza R."/>
            <person name="Walstead R."/>
            <person name="Shah Z."/>
            <person name="Kiflezghi M."/>
            <person name="Wade K."/>
            <person name="Ball S.L."/>
            <person name="Bradley K.W."/>
            <person name="Asai D.J."/>
            <person name="Bowman C.A."/>
            <person name="Russell D.A."/>
            <person name="Pope W.H."/>
            <person name="Jacobs-Sera D."/>
            <person name="Hendrix R.W."/>
            <person name="Hatfull G.F."/>
        </authorList>
    </citation>
    <scope>NUCLEOTIDE SEQUENCE [LARGE SCALE GENOMIC DNA]</scope>
    <source>
        <strain evidence="18 19">DSM 27648</strain>
    </source>
</reference>
<comment type="cofactor">
    <cofactor evidence="1 13">
        <name>adenosylcob(III)alamin</name>
        <dbReference type="ChEBI" id="CHEBI:18408"/>
    </cofactor>
</comment>
<evidence type="ECO:0000259" key="15">
    <source>
        <dbReference type="Pfam" id="PF02867"/>
    </source>
</evidence>
<dbReference type="PATRIC" id="fig|1391654.3.peg.9602"/>
<evidence type="ECO:0000256" key="4">
    <source>
        <dbReference type="ARBA" id="ARBA00014409"/>
    </source>
</evidence>
<dbReference type="PANTHER" id="PTHR43371">
    <property type="entry name" value="VITAMIN B12-DEPENDENT RIBONUCLEOTIDE REDUCTASE"/>
    <property type="match status" value="1"/>
</dbReference>
<evidence type="ECO:0000256" key="9">
    <source>
        <dbReference type="ARBA" id="ARBA00023157"/>
    </source>
</evidence>
<dbReference type="STRING" id="1391654.AKJ09_09477"/>
<evidence type="ECO:0000256" key="1">
    <source>
        <dbReference type="ARBA" id="ARBA00001922"/>
    </source>
</evidence>
<dbReference type="KEGG" id="llu:AKJ09_09477"/>
<evidence type="ECO:0000256" key="12">
    <source>
        <dbReference type="ARBA" id="ARBA00047754"/>
    </source>
</evidence>
<keyword evidence="9" id="KW-1015">Disulfide bond</keyword>
<evidence type="ECO:0000256" key="14">
    <source>
        <dbReference type="SAM" id="MobiDB-lite"/>
    </source>
</evidence>
<dbReference type="InterPro" id="IPR024434">
    <property type="entry name" value="TSCPD_dom"/>
</dbReference>
<dbReference type="GO" id="GO:0050897">
    <property type="term" value="F:cobalt ion binding"/>
    <property type="evidence" value="ECO:0007669"/>
    <property type="project" value="InterPro"/>
</dbReference>
<keyword evidence="7 13" id="KW-0547">Nucleotide-binding</keyword>
<evidence type="ECO:0000256" key="7">
    <source>
        <dbReference type="ARBA" id="ARBA00022741"/>
    </source>
</evidence>
<dbReference type="AlphaFoldDB" id="A0A0K1QAP9"/>
<name>A0A0K1QAP9_9BACT</name>
<dbReference type="Proteomes" id="UP000064967">
    <property type="component" value="Chromosome"/>
</dbReference>
<comment type="function">
    <text evidence="11 13">Catalyzes the reduction of ribonucleotides to deoxyribonucleotides. May function to provide a pool of deoxyribonucleotide precursors for DNA repair during oxygen limitation and/or for immediate growth after restoration of oxygen.</text>
</comment>
<proteinExistence type="inferred from homology"/>
<dbReference type="InterPro" id="IPR013678">
    <property type="entry name" value="RNR_2_N"/>
</dbReference>
<dbReference type="SUPFAM" id="SSF51998">
    <property type="entry name" value="PFL-like glycyl radical enzymes"/>
    <property type="match status" value="1"/>
</dbReference>
<dbReference type="InterPro" id="IPR050862">
    <property type="entry name" value="RdRp_reductase_class-2"/>
</dbReference>
<evidence type="ECO:0000256" key="11">
    <source>
        <dbReference type="ARBA" id="ARBA00025437"/>
    </source>
</evidence>
<dbReference type="Pfam" id="PF12637">
    <property type="entry name" value="TSCPD"/>
    <property type="match status" value="1"/>
</dbReference>
<dbReference type="EMBL" id="CP012333">
    <property type="protein sequence ID" value="AKV02814.1"/>
    <property type="molecule type" value="Genomic_DNA"/>
</dbReference>
<dbReference type="InterPro" id="IPR013344">
    <property type="entry name" value="RNR_NrdJ/NrdZ"/>
</dbReference>
<comment type="similarity">
    <text evidence="2 13">Belongs to the ribonucleoside diphosphate reductase class-2 family.</text>
</comment>
<sequence>MRAQNATAASTKGQARPATQSSSKAIKTKGTNGAAKKDQARTAPRASRGVSIARINTRAGVDPLENGAPGPNGGELVYERRASIITNPDGSIVFKMEGAEIPSGWSQLATDIVISKYFRKAGLHGDAKQGEKSVRQVVHRIAHTIRNAGEQFGNYFASKADADAFEGELSYLMVHQIGAFNSPVWFNCGLWAEYGITGSGGNWAWDMVDAKSSPAGSVMIETNNAYERPQCSACFIQAVDDDLMEIYELVKSEARLFKYGSGTGSNFSSIRGKQEKLSGGGTSSGLMSFLEVLDRAAGATKSGGTTRRAAKMVCLDMDHPEITDFINWKVREEKKALALIAAGFSSDFNGEAYHTVSGQNSNNSVRVTDEFMKAVLAGGKWQTIMRTTGEVCDTYDAKDLWKQVADAAWHCADPGVQYDSTINRWHTCPNSGKINASNPCSEYMFLDDTACNLASINLTKFLRESPDGVQSFDVDGFRHACRIFFIAQEILVDLSSYPTKDIAKNSHDYRPLGLGYANLGSMLMQMGVPYDSDEGRAIASALTSIMCGHAYKTSAEMAGSKGAFNGFAKNREPMLRVMNLHRDAAYQINRDKCPSALYRAACEDWDNAVTLGEQHGYRNAQSTVLAPTGTIGLLMDCDTTGVEPDFALVKYKKLAGGGYFKIVNQSVPAALKKLGYSAPEIQEIVAYVTGTNTLLAAPNVNRRSLKERGLTDADLTKAETAIPSVFELDQAFAAWVLGEETYQRLGVTKEQRSQRGFSILQHLGFSRAEIEEAQDTIIGRMTIEGAPYLKPSHYPVFDCANRCGKIGQRFLAPMSHVKMMAAVQPFLSGAISKTVNLPNEATVEEVAEIYEEGWRLGLKAVALYRDGCKASQPLSTSSKDKEKDEKKADEAKHNETVMTGLAPIPKTSAPQDATQLTLGLTPDYATSGSRPKGLRVRLPKKRVGFTQEARVGGHKIFLRTGQYEDGTLGEIFIDMHKEGAAFRSLMNCFAMSVSIGLQYGVPLQTYVDQFTFTRFEPQGIVEGHPYVKMATSIVDYLFRTLGVEYLGRYDLAHVKPESEEAIPHVGFLGGKEDRNSDSELPASLAYTKEAISRSATEAEALERNAEPPPARTEARRVEDAAHEHAAAASPLDAQLDAMMGDAPVCDVCGHITVRNGACYKCLNCGNSMGCS</sequence>
<keyword evidence="6 13" id="KW-0237">DNA synthesis</keyword>
<evidence type="ECO:0000313" key="18">
    <source>
        <dbReference type="EMBL" id="AKV02814.1"/>
    </source>
</evidence>
<feature type="region of interest" description="Disordered" evidence="14">
    <location>
        <begin position="1"/>
        <end position="54"/>
    </location>
</feature>
<protein>
    <recommendedName>
        <fullName evidence="4 13">Vitamin B12-dependent ribonucleotide reductase</fullName>
        <ecNumber evidence="3 13">1.17.4.1</ecNumber>
    </recommendedName>
</protein>
<feature type="compositionally biased region" description="Basic and acidic residues" evidence="14">
    <location>
        <begin position="1112"/>
        <end position="1125"/>
    </location>
</feature>
<dbReference type="InterPro" id="IPR000788">
    <property type="entry name" value="RNR_lg_C"/>
</dbReference>
<feature type="domain" description="Ribonucleotide reductase class II vitamin B12-dependent N-terminal" evidence="16">
    <location>
        <begin position="80"/>
        <end position="176"/>
    </location>
</feature>
<accession>A0A0K1QAP9</accession>
<comment type="catalytic activity">
    <reaction evidence="12 13">
        <text>a 2'-deoxyribonucleoside 5'-diphosphate + [thioredoxin]-disulfide + H2O = a ribonucleoside 5'-diphosphate + [thioredoxin]-dithiol</text>
        <dbReference type="Rhea" id="RHEA:23252"/>
        <dbReference type="Rhea" id="RHEA-COMP:10698"/>
        <dbReference type="Rhea" id="RHEA-COMP:10700"/>
        <dbReference type="ChEBI" id="CHEBI:15377"/>
        <dbReference type="ChEBI" id="CHEBI:29950"/>
        <dbReference type="ChEBI" id="CHEBI:50058"/>
        <dbReference type="ChEBI" id="CHEBI:57930"/>
        <dbReference type="ChEBI" id="CHEBI:73316"/>
        <dbReference type="EC" id="1.17.4.1"/>
    </reaction>
</comment>
<feature type="domain" description="TSCPD" evidence="17">
    <location>
        <begin position="938"/>
        <end position="1042"/>
    </location>
</feature>
<dbReference type="CDD" id="cd02888">
    <property type="entry name" value="RNR_II_dimer"/>
    <property type="match status" value="1"/>
</dbReference>
<dbReference type="Pfam" id="PF02867">
    <property type="entry name" value="Ribonuc_red_lgC"/>
    <property type="match status" value="2"/>
</dbReference>
<dbReference type="GO" id="GO:0000166">
    <property type="term" value="F:nucleotide binding"/>
    <property type="evidence" value="ECO:0007669"/>
    <property type="project" value="UniProtKB-KW"/>
</dbReference>
<keyword evidence="8 13" id="KW-0560">Oxidoreductase</keyword>
<feature type="region of interest" description="Disordered" evidence="14">
    <location>
        <begin position="871"/>
        <end position="909"/>
    </location>
</feature>
<evidence type="ECO:0000256" key="5">
    <source>
        <dbReference type="ARBA" id="ARBA00022628"/>
    </source>
</evidence>
<gene>
    <name evidence="18" type="ORF">AKJ09_09477</name>
</gene>
<dbReference type="GO" id="GO:0031419">
    <property type="term" value="F:cobalamin binding"/>
    <property type="evidence" value="ECO:0007669"/>
    <property type="project" value="UniProtKB-KW"/>
</dbReference>
<evidence type="ECO:0000313" key="19">
    <source>
        <dbReference type="Proteomes" id="UP000064967"/>
    </source>
</evidence>
<dbReference type="NCBIfam" id="TIGR02504">
    <property type="entry name" value="NrdJ_Z"/>
    <property type="match status" value="1"/>
</dbReference>
<evidence type="ECO:0000256" key="13">
    <source>
        <dbReference type="RuleBase" id="RU364064"/>
    </source>
</evidence>
<dbReference type="Pfam" id="PF08471">
    <property type="entry name" value="Ribonuc_red_2_N"/>
    <property type="match status" value="1"/>
</dbReference>
<evidence type="ECO:0000256" key="2">
    <source>
        <dbReference type="ARBA" id="ARBA00007405"/>
    </source>
</evidence>
<feature type="compositionally biased region" description="Polar residues" evidence="14">
    <location>
        <begin position="1"/>
        <end position="31"/>
    </location>
</feature>
<dbReference type="NCBIfam" id="NF005122">
    <property type="entry name" value="PRK06556.1"/>
    <property type="match status" value="1"/>
</dbReference>
<organism evidence="18 19">
    <name type="scientific">Labilithrix luteola</name>
    <dbReference type="NCBI Taxonomy" id="1391654"/>
    <lineage>
        <taxon>Bacteria</taxon>
        <taxon>Pseudomonadati</taxon>
        <taxon>Myxococcota</taxon>
        <taxon>Polyangia</taxon>
        <taxon>Polyangiales</taxon>
        <taxon>Labilitrichaceae</taxon>
        <taxon>Labilithrix</taxon>
    </lineage>
</organism>
<dbReference type="Gene3D" id="3.20.70.20">
    <property type="match status" value="2"/>
</dbReference>
<dbReference type="GO" id="GO:0004748">
    <property type="term" value="F:ribonucleoside-diphosphate reductase activity, thioredoxin disulfide as acceptor"/>
    <property type="evidence" value="ECO:0007669"/>
    <property type="project" value="UniProtKB-EC"/>
</dbReference>
<dbReference type="GO" id="GO:0071897">
    <property type="term" value="P:DNA biosynthetic process"/>
    <property type="evidence" value="ECO:0007669"/>
    <property type="project" value="UniProtKB-KW"/>
</dbReference>
<feature type="compositionally biased region" description="Basic and acidic residues" evidence="14">
    <location>
        <begin position="878"/>
        <end position="895"/>
    </location>
</feature>
<dbReference type="PANTHER" id="PTHR43371:SF1">
    <property type="entry name" value="RIBONUCLEOSIDE-DIPHOSPHATE REDUCTASE"/>
    <property type="match status" value="1"/>
</dbReference>
<evidence type="ECO:0000256" key="3">
    <source>
        <dbReference type="ARBA" id="ARBA00012274"/>
    </source>
</evidence>